<dbReference type="Gene3D" id="2.30.30.40">
    <property type="entry name" value="SH3 Domains"/>
    <property type="match status" value="2"/>
</dbReference>
<reference evidence="12" key="1">
    <citation type="journal article" date="2010" name="Nature">
        <title>The Amphimedon queenslandica genome and the evolution of animal complexity.</title>
        <authorList>
            <person name="Srivastava M."/>
            <person name="Simakov O."/>
            <person name="Chapman J."/>
            <person name="Fahey B."/>
            <person name="Gauthier M.E."/>
            <person name="Mitros T."/>
            <person name="Richards G.S."/>
            <person name="Conaco C."/>
            <person name="Dacre M."/>
            <person name="Hellsten U."/>
            <person name="Larroux C."/>
            <person name="Putnam N.H."/>
            <person name="Stanke M."/>
            <person name="Adamska M."/>
            <person name="Darling A."/>
            <person name="Degnan S.M."/>
            <person name="Oakley T.H."/>
            <person name="Plachetzki D.C."/>
            <person name="Zhai Y."/>
            <person name="Adamski M."/>
            <person name="Calcino A."/>
            <person name="Cummins S.F."/>
            <person name="Goodstein D.M."/>
            <person name="Harris C."/>
            <person name="Jackson D.J."/>
            <person name="Leys S.P."/>
            <person name="Shu S."/>
            <person name="Woodcroft B.J."/>
            <person name="Vervoort M."/>
            <person name="Kosik K.S."/>
            <person name="Manning G."/>
            <person name="Degnan B.M."/>
            <person name="Rokhsar D.S."/>
        </authorList>
    </citation>
    <scope>NUCLEOTIDE SEQUENCE [LARGE SCALE GENOMIC DNA]</scope>
</reference>
<dbReference type="CDD" id="cd00160">
    <property type="entry name" value="RhoGEF"/>
    <property type="match status" value="2"/>
</dbReference>
<comment type="subcellular location">
    <subcellularLocation>
        <location evidence="1">Cytoplasm</location>
    </subcellularLocation>
</comment>
<feature type="compositionally biased region" description="Polar residues" evidence="7">
    <location>
        <begin position="1548"/>
        <end position="1559"/>
    </location>
</feature>
<dbReference type="Gene3D" id="1.20.58.60">
    <property type="match status" value="2"/>
</dbReference>
<feature type="region of interest" description="Disordered" evidence="7">
    <location>
        <begin position="1432"/>
        <end position="1458"/>
    </location>
</feature>
<accession>A0AAN0JN86</accession>
<name>A0AAN0JN86_AMPQE</name>
<feature type="domain" description="DH" evidence="10">
    <location>
        <begin position="1082"/>
        <end position="1262"/>
    </location>
</feature>
<dbReference type="SMART" id="SM00325">
    <property type="entry name" value="RhoGEF"/>
    <property type="match status" value="2"/>
</dbReference>
<keyword evidence="2 6" id="KW-0728">SH3 domain</keyword>
<dbReference type="PROSITE" id="PS50010">
    <property type="entry name" value="DH_2"/>
    <property type="match status" value="2"/>
</dbReference>
<evidence type="ECO:0000313" key="12">
    <source>
        <dbReference type="Proteomes" id="UP000007879"/>
    </source>
</evidence>
<dbReference type="Proteomes" id="UP000007879">
    <property type="component" value="Unassembled WGS sequence"/>
</dbReference>
<keyword evidence="12" id="KW-1185">Reference proteome</keyword>
<dbReference type="CDD" id="cd00176">
    <property type="entry name" value="SPEC"/>
    <property type="match status" value="1"/>
</dbReference>
<evidence type="ECO:0000256" key="3">
    <source>
        <dbReference type="ARBA" id="ARBA00022490"/>
    </source>
</evidence>
<dbReference type="InterPro" id="IPR001849">
    <property type="entry name" value="PH_domain"/>
</dbReference>
<feature type="region of interest" description="Disordered" evidence="7">
    <location>
        <begin position="1544"/>
        <end position="1570"/>
    </location>
</feature>
<keyword evidence="5" id="KW-0344">Guanine-nucleotide releasing factor</keyword>
<dbReference type="GO" id="GO:0005085">
    <property type="term" value="F:guanyl-nucleotide exchange factor activity"/>
    <property type="evidence" value="ECO:0007669"/>
    <property type="project" value="UniProtKB-KW"/>
</dbReference>
<evidence type="ECO:0000256" key="4">
    <source>
        <dbReference type="ARBA" id="ARBA00022553"/>
    </source>
</evidence>
<dbReference type="GO" id="GO:0019898">
    <property type="term" value="C:extrinsic component of membrane"/>
    <property type="evidence" value="ECO:0007669"/>
    <property type="project" value="TreeGrafter"/>
</dbReference>
<dbReference type="InterPro" id="IPR051336">
    <property type="entry name" value="RhoGEF_Guanine_NuclExch_SF"/>
</dbReference>
<organism evidence="11 12">
    <name type="scientific">Amphimedon queenslandica</name>
    <name type="common">Sponge</name>
    <dbReference type="NCBI Taxonomy" id="400682"/>
    <lineage>
        <taxon>Eukaryota</taxon>
        <taxon>Metazoa</taxon>
        <taxon>Porifera</taxon>
        <taxon>Demospongiae</taxon>
        <taxon>Heteroscleromorpha</taxon>
        <taxon>Haplosclerida</taxon>
        <taxon>Niphatidae</taxon>
        <taxon>Amphimedon</taxon>
    </lineage>
</organism>
<evidence type="ECO:0000259" key="8">
    <source>
        <dbReference type="PROSITE" id="PS50002"/>
    </source>
</evidence>
<feature type="compositionally biased region" description="Acidic residues" evidence="7">
    <location>
        <begin position="1434"/>
        <end position="1444"/>
    </location>
</feature>
<dbReference type="GO" id="GO:0005737">
    <property type="term" value="C:cytoplasm"/>
    <property type="evidence" value="ECO:0007669"/>
    <property type="project" value="UniProtKB-SubCell"/>
</dbReference>
<evidence type="ECO:0000259" key="9">
    <source>
        <dbReference type="PROSITE" id="PS50003"/>
    </source>
</evidence>
<dbReference type="Pfam" id="PF00621">
    <property type="entry name" value="RhoGEF"/>
    <property type="match status" value="2"/>
</dbReference>
<keyword evidence="4" id="KW-0597">Phosphoprotein</keyword>
<evidence type="ECO:0000313" key="11">
    <source>
        <dbReference type="EnsemblMetazoa" id="XP_019858474.1"/>
    </source>
</evidence>
<sequence>MQLNNSVIHLSKIKNQLMMRFRKRISNLEECVEYYLLQYRFRNLIKSLNQLNSLSVQSLKVCVNFEEVPLMEEKLRDGNQKLMILSQDIEMFSSAVSECVSKGHYQSSSMTILNRTLIDKNRFVKENFVNRQRIVQFSIEFFTNYKKLLSTMEHCQAQFSSHECGQSLADIQYQQDFLKELKDSLHETVNVVKSQANHLLDIYLGSEQELETSDNWCTESNTRILVTPKKISQDSATSVWSHQFNRAIFDGIVHKIGTRLSRLNRLCESRLLRLDQSKDVIQFEAEVPKMLKWLDEVTSALKKTRNDYGDSIQDVQKLLQDHETFSFNIVSPMHEKIGELKRRLAGFEKSGHYDLNRIRSIGSHLEQQWVKFNTDVETRLSNLKLSLSFQENSFNANNWCVQSEQFVQTLNEKMSSCDTATEAKGLKDELSIYLSVTKEEQLDRVSKIKEISGFLHSNVLSEVTAHLNQVTEQTLKEFSLIDEQLASLHVKLCQIEEEKDKEMRLLKQKKRVIEELIATEEVYVQDLKLIVETYKPRFVSEFLPDSLKGKETIVFGNIQWIAEFHIETLWPQIQSAEKDLESLAQVFIDNAAVMTDLYVPYCQNKTKSEDLLAGHRSYLTRVSSLFGTDVPLSSLLIKPIQRITRYPLLLADCLKYTRLLGHDFNLLQLAVKAVEEIPIQTNNAIHLSLLKCEEGLKWHKFGELLYQGLLLVSEPRLLITTEKERHVFLFENTVVFARKIDLGQAKFSYEYKFKIPLTSGVQIIENIDGEPLKFAFFTVDHRMHLKCSSIDVKKSWVRFMKSSIQKHIEEKDSKLRSLSISGNRLRSNAVCTSDALAKDLSLQSSPYLPRRPSSPFSKTRIDLSKSVQNSSPPVSYKRFRVKDDYIPLHNDQHGLLLKKNQIIEVMEQLDTGRWFVQATSITGQVEHGWVPSSMLEPVVATVDHGTSENWSIQSRRHTESSAKDFASHQVINALKKATLGGIMSTDQSAGEVDFFEGTEVGKKDKNESIEAVSSMKLSHKGQGITPDDINSKLKRKGVVRKRSSRTQHTSHRDQGLSSGDDENFNTSGLDATDEQVKKAREKIQYIMAELYETEVEYVNSLQKLVDGFIHNIVANPTLPEALQGKEKMIFGNVSNIYEFHKYVFQELLEKAQNSLEAVAQCFLDKHSEFKLYVSYCENKPKSESFIWTYIHQGGTFFKDLQLKLGFREDIASFLIRPVQRITKYQLLLKDLLKSSQKAGWNVPLLEQALQLMQDVPKQANDAMALSMIVGYHGNIHANGQIVLQDEFTVYERARWAVGAHRHVFLLDLMMIITKEKDNDGLYVFKDFLKVHNMTLTEKQADSPCRFAVGTGQIGDWDKYYILEASSTEKKQEWIRTIKEILNQQFEMLKALKQPSARSRSSTVEIDILPQKRCSPCHDSLSKHSDVLQDMSDSSLDELGSDDDISSTGNQENGTEEATKEKFNLYVAEEDCPAPIQGQYIFNLKKGQVYDVINSMGDWWLARILKSDSIGEYAPGTEGWVPRTFMAPYCGESPILSEPTKDSKFNLKESGSNARHSLTSMKPERSKKKSKNMFSSPLYTIVHARGKMMGVKWFNVRCCNWYHEDCIPPFSEDKSWLCESRGIGKSCPAL</sequence>
<feature type="domain" description="PH" evidence="9">
    <location>
        <begin position="703"/>
        <end position="805"/>
    </location>
</feature>
<dbReference type="GeneID" id="100633528"/>
<dbReference type="Gene3D" id="2.30.29.30">
    <property type="entry name" value="Pleckstrin-homology domain (PH domain)/Phosphotyrosine-binding domain (PTB)"/>
    <property type="match status" value="2"/>
</dbReference>
<dbReference type="PROSITE" id="PS50002">
    <property type="entry name" value="SH3"/>
    <property type="match status" value="2"/>
</dbReference>
<protein>
    <submittedName>
        <fullName evidence="11">Uncharacterized protein</fullName>
    </submittedName>
</protein>
<dbReference type="Gene3D" id="1.20.900.10">
    <property type="entry name" value="Dbl homology (DH) domain"/>
    <property type="match status" value="2"/>
</dbReference>
<dbReference type="Pfam" id="PF07653">
    <property type="entry name" value="SH3_2"/>
    <property type="match status" value="1"/>
</dbReference>
<evidence type="ECO:0000259" key="10">
    <source>
        <dbReference type="PROSITE" id="PS50010"/>
    </source>
</evidence>
<dbReference type="RefSeq" id="XP_019858474.1">
    <property type="nucleotide sequence ID" value="XM_020002915.1"/>
</dbReference>
<dbReference type="EnsemblMetazoa" id="XM_020002915.1">
    <property type="protein sequence ID" value="XP_019858474.1"/>
    <property type="gene ID" value="LOC100633528"/>
</dbReference>
<feature type="domain" description="DH" evidence="10">
    <location>
        <begin position="508"/>
        <end position="684"/>
    </location>
</feature>
<dbReference type="InterPro" id="IPR001452">
    <property type="entry name" value="SH3_domain"/>
</dbReference>
<dbReference type="SMART" id="SM00233">
    <property type="entry name" value="PH"/>
    <property type="match status" value="2"/>
</dbReference>
<dbReference type="InterPro" id="IPR018159">
    <property type="entry name" value="Spectrin/alpha-actinin"/>
</dbReference>
<dbReference type="InterPro" id="IPR002017">
    <property type="entry name" value="Spectrin_repeat"/>
</dbReference>
<dbReference type="PANTHER" id="PTHR22826:SF106">
    <property type="entry name" value="TRIO, ISOFORM A"/>
    <property type="match status" value="1"/>
</dbReference>
<evidence type="ECO:0000256" key="6">
    <source>
        <dbReference type="PROSITE-ProRule" id="PRU00192"/>
    </source>
</evidence>
<dbReference type="PANTHER" id="PTHR22826">
    <property type="entry name" value="RHO GUANINE EXCHANGE FACTOR-RELATED"/>
    <property type="match status" value="1"/>
</dbReference>
<dbReference type="SMART" id="SM00326">
    <property type="entry name" value="SH3"/>
    <property type="match status" value="2"/>
</dbReference>
<dbReference type="InterPro" id="IPR035899">
    <property type="entry name" value="DBL_dom_sf"/>
</dbReference>
<dbReference type="InterPro" id="IPR055251">
    <property type="entry name" value="SOS1_NGEF_PH"/>
</dbReference>
<evidence type="ECO:0000256" key="7">
    <source>
        <dbReference type="SAM" id="MobiDB-lite"/>
    </source>
</evidence>
<keyword evidence="3" id="KW-0963">Cytoplasm</keyword>
<evidence type="ECO:0000256" key="2">
    <source>
        <dbReference type="ARBA" id="ARBA00022443"/>
    </source>
</evidence>
<dbReference type="SMART" id="SM00150">
    <property type="entry name" value="SPEC"/>
    <property type="match status" value="2"/>
</dbReference>
<dbReference type="SUPFAM" id="SSF50044">
    <property type="entry name" value="SH3-domain"/>
    <property type="match status" value="2"/>
</dbReference>
<reference evidence="11" key="2">
    <citation type="submission" date="2024-06" db="UniProtKB">
        <authorList>
            <consortium name="EnsemblMetazoa"/>
        </authorList>
    </citation>
    <scope>IDENTIFICATION</scope>
</reference>
<dbReference type="KEGG" id="aqu:100633528"/>
<feature type="compositionally biased region" description="Basic residues" evidence="7">
    <location>
        <begin position="1032"/>
        <end position="1049"/>
    </location>
</feature>
<feature type="domain" description="SH3" evidence="8">
    <location>
        <begin position="1460"/>
        <end position="1530"/>
    </location>
</feature>
<dbReference type="InterPro" id="IPR011993">
    <property type="entry name" value="PH-like_dom_sf"/>
</dbReference>
<feature type="domain" description="SH3" evidence="8">
    <location>
        <begin position="874"/>
        <end position="940"/>
    </location>
</feature>
<evidence type="ECO:0000256" key="5">
    <source>
        <dbReference type="ARBA" id="ARBA00022658"/>
    </source>
</evidence>
<dbReference type="Pfam" id="PF00435">
    <property type="entry name" value="Spectrin"/>
    <property type="match status" value="1"/>
</dbReference>
<feature type="domain" description="PH" evidence="9">
    <location>
        <begin position="1274"/>
        <end position="1382"/>
    </location>
</feature>
<dbReference type="InterPro" id="IPR000219">
    <property type="entry name" value="DH_dom"/>
</dbReference>
<dbReference type="SUPFAM" id="SSF48065">
    <property type="entry name" value="DBL homology domain (DH-domain)"/>
    <property type="match status" value="2"/>
</dbReference>
<dbReference type="SUPFAM" id="SSF46966">
    <property type="entry name" value="Spectrin repeat"/>
    <property type="match status" value="2"/>
</dbReference>
<feature type="region of interest" description="Disordered" evidence="7">
    <location>
        <begin position="1013"/>
        <end position="1073"/>
    </location>
</feature>
<dbReference type="Pfam" id="PF22697">
    <property type="entry name" value="SOS1_NGEF_PH"/>
    <property type="match status" value="2"/>
</dbReference>
<dbReference type="InterPro" id="IPR036028">
    <property type="entry name" value="SH3-like_dom_sf"/>
</dbReference>
<proteinExistence type="predicted"/>
<dbReference type="PROSITE" id="PS50003">
    <property type="entry name" value="PH_DOMAIN"/>
    <property type="match status" value="2"/>
</dbReference>
<evidence type="ECO:0000256" key="1">
    <source>
        <dbReference type="ARBA" id="ARBA00004496"/>
    </source>
</evidence>
<dbReference type="SUPFAM" id="SSF50729">
    <property type="entry name" value="PH domain-like"/>
    <property type="match status" value="2"/>
</dbReference>